<evidence type="ECO:0000259" key="1">
    <source>
        <dbReference type="Pfam" id="PF20274"/>
    </source>
</evidence>
<accession>A0A6J5LN65</accession>
<dbReference type="EMBL" id="LR796284">
    <property type="protein sequence ID" value="CAB4134477.1"/>
    <property type="molecule type" value="Genomic_DNA"/>
</dbReference>
<name>A0A6J5LN65_9CAUD</name>
<organism evidence="2">
    <name type="scientific">uncultured Caudovirales phage</name>
    <dbReference type="NCBI Taxonomy" id="2100421"/>
    <lineage>
        <taxon>Viruses</taxon>
        <taxon>Duplodnaviria</taxon>
        <taxon>Heunggongvirae</taxon>
        <taxon>Uroviricota</taxon>
        <taxon>Caudoviricetes</taxon>
        <taxon>Peduoviridae</taxon>
        <taxon>Maltschvirus</taxon>
        <taxon>Maltschvirus maltsch</taxon>
    </lineage>
</organism>
<proteinExistence type="predicted"/>
<dbReference type="Pfam" id="PF20274">
    <property type="entry name" value="cREC_REC"/>
    <property type="match status" value="1"/>
</dbReference>
<protein>
    <recommendedName>
        <fullName evidence="1">Cyclic-phosphate processing Receiver domain-containing protein</fullName>
    </recommendedName>
</protein>
<dbReference type="InterPro" id="IPR046909">
    <property type="entry name" value="cREC_REC"/>
</dbReference>
<sequence length="128" mass="14996">MKIYLDDERKTPDGWVRCYWPQEVRDLIDRVGLENITHISLDHDLGDDDRGTGYDVVTYLEEMIFFDKSIKTIPEITVHSANSSARQKMLRGIDAIKGLVEYNRDVSPTNYRDTEWNQSWHFSRNTIG</sequence>
<evidence type="ECO:0000313" key="2">
    <source>
        <dbReference type="EMBL" id="CAB4134477.1"/>
    </source>
</evidence>
<reference evidence="2" key="1">
    <citation type="submission" date="2020-04" db="EMBL/GenBank/DDBJ databases">
        <authorList>
            <person name="Chiriac C."/>
            <person name="Salcher M."/>
            <person name="Ghai R."/>
            <person name="Kavagutti S V."/>
        </authorList>
    </citation>
    <scope>NUCLEOTIDE SEQUENCE</scope>
</reference>
<gene>
    <name evidence="2" type="ORF">UFOVP273_96</name>
</gene>
<feature type="domain" description="Cyclic-phosphate processing Receiver" evidence="1">
    <location>
        <begin position="1"/>
        <end position="93"/>
    </location>
</feature>